<dbReference type="Gene3D" id="1.20.82.10">
    <property type="entry name" value="ADP Ribosyl Cyclase, Chain A, domain 1"/>
    <property type="match status" value="1"/>
</dbReference>
<dbReference type="RefSeq" id="XP_012593006.1">
    <property type="nucleotide sequence ID" value="XM_012737552.2"/>
</dbReference>
<dbReference type="GO" id="GO:0005886">
    <property type="term" value="C:plasma membrane"/>
    <property type="evidence" value="ECO:0007669"/>
    <property type="project" value="Ensembl"/>
</dbReference>
<dbReference type="EC" id="3.2.2.6" evidence="4"/>
<evidence type="ECO:0000313" key="25">
    <source>
        <dbReference type="Proteomes" id="UP000694394"/>
    </source>
</evidence>
<keyword evidence="14 23" id="KW-0472">Membrane</keyword>
<evidence type="ECO:0000256" key="15">
    <source>
        <dbReference type="ARBA" id="ARBA00023157"/>
    </source>
</evidence>
<evidence type="ECO:0000256" key="8">
    <source>
        <dbReference type="ARBA" id="ARBA00022692"/>
    </source>
</evidence>
<evidence type="ECO:0000256" key="3">
    <source>
        <dbReference type="ARBA" id="ARBA00011738"/>
    </source>
</evidence>
<dbReference type="GO" id="GO:0061809">
    <property type="term" value="F:NAD+ nucleosidase activity, cyclic ADP-ribose generating"/>
    <property type="evidence" value="ECO:0007669"/>
    <property type="project" value="UniProtKB-EC"/>
</dbReference>
<feature type="transmembrane region" description="Helical" evidence="23">
    <location>
        <begin position="15"/>
        <end position="37"/>
    </location>
</feature>
<dbReference type="GeneID" id="105856078"/>
<keyword evidence="12 23" id="KW-1133">Transmembrane helix</keyword>
<dbReference type="EC" id="2.4.99.20" evidence="5"/>
<evidence type="ECO:0000256" key="21">
    <source>
        <dbReference type="ARBA" id="ARBA00031840"/>
    </source>
</evidence>
<evidence type="ECO:0000256" key="23">
    <source>
        <dbReference type="SAM" id="Phobius"/>
    </source>
</evidence>
<comment type="similarity">
    <text evidence="2">Belongs to the ADP-ribosyl cyclase family.</text>
</comment>
<dbReference type="GO" id="GO:0050853">
    <property type="term" value="P:B cell receptor signaling pathway"/>
    <property type="evidence" value="ECO:0007669"/>
    <property type="project" value="Ensembl"/>
</dbReference>
<dbReference type="GO" id="GO:0016740">
    <property type="term" value="F:transferase activity"/>
    <property type="evidence" value="ECO:0007669"/>
    <property type="project" value="UniProtKB-KW"/>
</dbReference>
<evidence type="ECO:0000256" key="14">
    <source>
        <dbReference type="ARBA" id="ARBA00023136"/>
    </source>
</evidence>
<dbReference type="PANTHER" id="PTHR10912:SF5">
    <property type="entry name" value="ADP-RIBOSYL CYCLASE_CYCLIC ADP-RIBOSE HYDROLASE 1"/>
    <property type="match status" value="1"/>
</dbReference>
<protein>
    <recommendedName>
        <fullName evidence="6">ADP-ribosyl cyclase/cyclic ADP-ribose hydrolase 1</fullName>
        <ecNumber evidence="5">2.4.99.20</ecNumber>
        <ecNumber evidence="4">3.2.2.6</ecNumber>
    </recommendedName>
    <alternativeName>
        <fullName evidence="21">2'-phospho-ADP-ribosyl cyclase</fullName>
    </alternativeName>
    <alternativeName>
        <fullName evidence="19">2'-phospho-ADP-ribosyl cyclase/2'-phospho-cyclic-ADP-ribose transferase</fullName>
    </alternativeName>
    <alternativeName>
        <fullName evidence="17">2'-phospho-cyclic-ADP-ribose transferase</fullName>
    </alternativeName>
    <alternativeName>
        <fullName evidence="20">ADP-ribosyl cyclase 1</fullName>
    </alternativeName>
    <alternativeName>
        <fullName evidence="18">Cyclic ADP-ribose hydrolase 1</fullName>
    </alternativeName>
</protein>
<comment type="subunit">
    <text evidence="3">Homodimer.</text>
</comment>
<dbReference type="PANTHER" id="PTHR10912">
    <property type="entry name" value="ADP-RIBOSYL CYCLASE"/>
    <property type="match status" value="1"/>
</dbReference>
<evidence type="ECO:0000256" key="2">
    <source>
        <dbReference type="ARBA" id="ARBA00005406"/>
    </source>
</evidence>
<dbReference type="InterPro" id="IPR003193">
    <property type="entry name" value="ADP-ribosyl_cyclase"/>
</dbReference>
<dbReference type="CDD" id="cd04759">
    <property type="entry name" value="Rib_hydrolase"/>
    <property type="match status" value="1"/>
</dbReference>
<evidence type="ECO:0000256" key="18">
    <source>
        <dbReference type="ARBA" id="ARBA00030272"/>
    </source>
</evidence>
<dbReference type="GO" id="GO:0016849">
    <property type="term" value="F:phosphorus-oxygen lyase activity"/>
    <property type="evidence" value="ECO:0007669"/>
    <property type="project" value="Ensembl"/>
</dbReference>
<name>A0A8B7EHC5_MICMU</name>
<accession>A0A8B7EHC5</accession>
<dbReference type="AlphaFoldDB" id="A0A8B7EHC5"/>
<dbReference type="Ensembl" id="ENSMICT00000027957.2">
    <property type="protein sequence ID" value="ENSMICP00000027016.1"/>
    <property type="gene ID" value="ENSMICG00000030541.2"/>
</dbReference>
<keyword evidence="15" id="KW-1015">Disulfide bond</keyword>
<comment type="catalytic activity">
    <reaction evidence="22">
        <text>NAD(+) + H2O = ADP-D-ribose + nicotinamide + H(+)</text>
        <dbReference type="Rhea" id="RHEA:16301"/>
        <dbReference type="ChEBI" id="CHEBI:15377"/>
        <dbReference type="ChEBI" id="CHEBI:15378"/>
        <dbReference type="ChEBI" id="CHEBI:17154"/>
        <dbReference type="ChEBI" id="CHEBI:57540"/>
        <dbReference type="ChEBI" id="CHEBI:57967"/>
        <dbReference type="EC" id="3.2.2.6"/>
    </reaction>
</comment>
<evidence type="ECO:0000313" key="24">
    <source>
        <dbReference type="Ensembl" id="ENSMICP00000027016.1"/>
    </source>
</evidence>
<evidence type="ECO:0000256" key="13">
    <source>
        <dbReference type="ARBA" id="ARBA00023027"/>
    </source>
</evidence>
<evidence type="ECO:0000256" key="16">
    <source>
        <dbReference type="ARBA" id="ARBA00023180"/>
    </source>
</evidence>
<evidence type="ECO:0000256" key="12">
    <source>
        <dbReference type="ARBA" id="ARBA00022989"/>
    </source>
</evidence>
<reference evidence="24" key="1">
    <citation type="submission" date="2016-12" db="EMBL/GenBank/DDBJ databases">
        <title>Mouse lemur reference genome and diversity panel.</title>
        <authorList>
            <person name="Harris R."/>
            <person name="Larsen P."/>
            <person name="Liu Y."/>
            <person name="Hughes D.S."/>
            <person name="Murali S."/>
            <person name="Raveendran M."/>
            <person name="Korchina V."/>
            <person name="Wang M."/>
            <person name="Jhangiani S."/>
            <person name="Bandaranaike D."/>
            <person name="Bellair M."/>
            <person name="Blankenburg K."/>
            <person name="Chao H."/>
            <person name="Dahdouli M."/>
            <person name="Dinh H."/>
            <person name="Doddapaneni H."/>
            <person name="English A."/>
            <person name="Firestine M."/>
            <person name="Gnanaolivu R."/>
            <person name="Gross S."/>
            <person name="Hernandez B."/>
            <person name="Javaid M."/>
            <person name="Jayaseelan J."/>
            <person name="Jones J."/>
            <person name="Khan Z."/>
            <person name="Kovar C."/>
            <person name="Kurapati P."/>
            <person name="Le B."/>
            <person name="Lee S."/>
            <person name="Li M."/>
            <person name="Mathew T."/>
            <person name="Narasimhan A."/>
            <person name="Ngo D."/>
            <person name="Nguyen L."/>
            <person name="Okwuonu G."/>
            <person name="Ongeri F."/>
            <person name="Osuji N."/>
            <person name="Pu L.-L."/>
            <person name="Puazo M."/>
            <person name="Quiroz J."/>
            <person name="Raj R."/>
            <person name="Rajbhandari K."/>
            <person name="Reid J.G."/>
            <person name="Santibanez J."/>
            <person name="Sexton D."/>
            <person name="Skinner E."/>
            <person name="Vee V."/>
            <person name="Weissenberger G."/>
            <person name="Wu Y."/>
            <person name="Xin Y."/>
            <person name="Han Y."/>
            <person name="Campbell C."/>
            <person name="Brown A."/>
            <person name="Sullivan B."/>
            <person name="Shelton J."/>
            <person name="Brown S."/>
            <person name="Dudchenko O."/>
            <person name="Machol I."/>
            <person name="Durand N."/>
            <person name="Shamim M."/>
            <person name="Lieberman A."/>
            <person name="Muzny D.M."/>
            <person name="Richards S."/>
            <person name="Yoder A."/>
            <person name="Worley K.C."/>
            <person name="Rogers J."/>
            <person name="Gibbs R.A."/>
        </authorList>
    </citation>
    <scope>NUCLEOTIDE SEQUENCE [LARGE SCALE GENOMIC DNA]</scope>
</reference>
<dbReference type="GeneTree" id="ENSGT00390000017291"/>
<dbReference type="GO" id="GO:0043066">
    <property type="term" value="P:negative regulation of apoptotic process"/>
    <property type="evidence" value="ECO:0007669"/>
    <property type="project" value="Ensembl"/>
</dbReference>
<dbReference type="GO" id="GO:0045892">
    <property type="term" value="P:negative regulation of DNA-templated transcription"/>
    <property type="evidence" value="ECO:0007669"/>
    <property type="project" value="Ensembl"/>
</dbReference>
<dbReference type="Gene3D" id="3.40.50.720">
    <property type="entry name" value="NAD(P)-binding Rossmann-like Domain"/>
    <property type="match status" value="1"/>
</dbReference>
<keyword evidence="13" id="KW-0520">NAD</keyword>
<evidence type="ECO:0000256" key="1">
    <source>
        <dbReference type="ARBA" id="ARBA00004606"/>
    </source>
</evidence>
<dbReference type="CTD" id="952"/>
<dbReference type="GO" id="GO:0042802">
    <property type="term" value="F:identical protein binding"/>
    <property type="evidence" value="ECO:0007669"/>
    <property type="project" value="Ensembl"/>
</dbReference>
<reference evidence="24" key="3">
    <citation type="submission" date="2025-09" db="UniProtKB">
        <authorList>
            <consortium name="Ensembl"/>
        </authorList>
    </citation>
    <scope>IDENTIFICATION</scope>
</reference>
<dbReference type="Pfam" id="PF02267">
    <property type="entry name" value="Rib_hydrolayse"/>
    <property type="match status" value="1"/>
</dbReference>
<dbReference type="GO" id="GO:0045893">
    <property type="term" value="P:positive regulation of DNA-templated transcription"/>
    <property type="evidence" value="ECO:0007669"/>
    <property type="project" value="Ensembl"/>
</dbReference>
<reference evidence="24" key="2">
    <citation type="submission" date="2025-08" db="UniProtKB">
        <authorList>
            <consortium name="Ensembl"/>
        </authorList>
    </citation>
    <scope>IDENTIFICATION</scope>
</reference>
<evidence type="ECO:0000256" key="20">
    <source>
        <dbReference type="ARBA" id="ARBA00031355"/>
    </source>
</evidence>
<dbReference type="KEGG" id="mmur:105856078"/>
<evidence type="ECO:0000256" key="4">
    <source>
        <dbReference type="ARBA" id="ARBA00011982"/>
    </source>
</evidence>
<keyword evidence="16" id="KW-0325">Glycoprotein</keyword>
<keyword evidence="10" id="KW-0521">NADP</keyword>
<dbReference type="Proteomes" id="UP000694394">
    <property type="component" value="Chromosome 4"/>
</dbReference>
<dbReference type="EMBL" id="ABDC03005453">
    <property type="status" value="NOT_ANNOTATED_CDS"/>
    <property type="molecule type" value="Genomic_DNA"/>
</dbReference>
<keyword evidence="9" id="KW-0378">Hydrolase</keyword>
<evidence type="ECO:0000256" key="5">
    <source>
        <dbReference type="ARBA" id="ARBA00012600"/>
    </source>
</evidence>
<evidence type="ECO:0000256" key="7">
    <source>
        <dbReference type="ARBA" id="ARBA00022679"/>
    </source>
</evidence>
<evidence type="ECO:0000256" key="19">
    <source>
        <dbReference type="ARBA" id="ARBA00030418"/>
    </source>
</evidence>
<sequence length="280" mass="31229">MADERCCRISKKVQICLAVGLLVAVAVLAVVGVLKWLQRPKWNGRGTTDNFAGMVLERCNVYTQMLQPALRNVDCQKIQEAFKSSSISKNPCNITEEDYQPLVKLTTQTIPCGKTVLWSKAKETAHEYTRGDREMFTLEDTLLGYLADGLTWCGDAGTSEMNYRSCPHWKKDCPNNPVSVFWKMASRRFADAACGVVYVILNGSISNPFDENSTFGSVEINNLRPEKVQALHAWVIHDVGGVPSDPCMTSSINKLKSITSQRKIAFRCRHNAGLPHSLRI</sequence>
<dbReference type="GO" id="GO:0009986">
    <property type="term" value="C:cell surface"/>
    <property type="evidence" value="ECO:0007669"/>
    <property type="project" value="Ensembl"/>
</dbReference>
<dbReference type="GO" id="GO:0030890">
    <property type="term" value="P:positive regulation of B cell proliferation"/>
    <property type="evidence" value="ECO:0007669"/>
    <property type="project" value="Ensembl"/>
</dbReference>
<evidence type="ECO:0000256" key="22">
    <source>
        <dbReference type="ARBA" id="ARBA00049238"/>
    </source>
</evidence>
<keyword evidence="25" id="KW-1185">Reference proteome</keyword>
<keyword evidence="8 23" id="KW-0812">Transmembrane</keyword>
<dbReference type="SUPFAM" id="SSF52309">
    <property type="entry name" value="N-(deoxy)ribosyltransferase-like"/>
    <property type="match status" value="1"/>
</dbReference>
<evidence type="ECO:0000256" key="10">
    <source>
        <dbReference type="ARBA" id="ARBA00022857"/>
    </source>
</evidence>
<dbReference type="GO" id="GO:0042100">
    <property type="term" value="P:B cell proliferation"/>
    <property type="evidence" value="ECO:0007669"/>
    <property type="project" value="Ensembl"/>
</dbReference>
<evidence type="ECO:0000256" key="11">
    <source>
        <dbReference type="ARBA" id="ARBA00022968"/>
    </source>
</evidence>
<evidence type="ECO:0000256" key="6">
    <source>
        <dbReference type="ARBA" id="ARBA00015644"/>
    </source>
</evidence>
<keyword evidence="7" id="KW-0808">Transferase</keyword>
<comment type="subcellular location">
    <subcellularLocation>
        <location evidence="1">Membrane</location>
        <topology evidence="1">Single-pass type II membrane protein</topology>
    </subcellularLocation>
</comment>
<proteinExistence type="inferred from homology"/>
<organism evidence="24 25">
    <name type="scientific">Microcebus murinus</name>
    <name type="common">Gray mouse lemur</name>
    <name type="synonym">Lemur murinus</name>
    <dbReference type="NCBI Taxonomy" id="30608"/>
    <lineage>
        <taxon>Eukaryota</taxon>
        <taxon>Metazoa</taxon>
        <taxon>Chordata</taxon>
        <taxon>Craniata</taxon>
        <taxon>Vertebrata</taxon>
        <taxon>Euteleostomi</taxon>
        <taxon>Mammalia</taxon>
        <taxon>Eutheria</taxon>
        <taxon>Euarchontoglires</taxon>
        <taxon>Primates</taxon>
        <taxon>Strepsirrhini</taxon>
        <taxon>Lemuriformes</taxon>
        <taxon>Cheirogaleidae</taxon>
        <taxon>Microcebus</taxon>
    </lineage>
</organism>
<evidence type="ECO:0000256" key="17">
    <source>
        <dbReference type="ARBA" id="ARBA00029787"/>
    </source>
</evidence>
<dbReference type="GO" id="GO:0009410">
    <property type="term" value="P:response to xenobiotic stimulus"/>
    <property type="evidence" value="ECO:0007669"/>
    <property type="project" value="Ensembl"/>
</dbReference>
<gene>
    <name evidence="24" type="primary">CD38</name>
</gene>
<evidence type="ECO:0000256" key="9">
    <source>
        <dbReference type="ARBA" id="ARBA00022801"/>
    </source>
</evidence>
<keyword evidence="11" id="KW-0735">Signal-anchor</keyword>
<dbReference type="OrthoDB" id="10028716at2759"/>